<sequence>MGEIIYRQAVKEDYEKIHLVVKEGQDLHAFNRPDIFQSVEILFPQDYFNKIVSGEDTAFFVAEDQGEICGFAVVEIKHSSNHPSSTKRTYGYVSFMGVLKSHQRKGIGGNLYNLIVNWCKQKGVSRLELRVWSFNEAAVKFFLKKGFVEDFKQLSIPL</sequence>
<dbReference type="PANTHER" id="PTHR43877">
    <property type="entry name" value="AMINOALKYLPHOSPHONATE N-ACETYLTRANSFERASE-RELATED-RELATED"/>
    <property type="match status" value="1"/>
</dbReference>
<gene>
    <name evidence="4" type="ORF">Thewi_1968</name>
</gene>
<dbReference type="Proteomes" id="UP000008276">
    <property type="component" value="Chromosome"/>
</dbReference>
<dbReference type="Pfam" id="PF00583">
    <property type="entry name" value="Acetyltransf_1"/>
    <property type="match status" value="1"/>
</dbReference>
<dbReference type="InterPro" id="IPR016181">
    <property type="entry name" value="Acyl_CoA_acyltransferase"/>
</dbReference>
<feature type="domain" description="N-acetyltransferase" evidence="3">
    <location>
        <begin position="4"/>
        <end position="158"/>
    </location>
</feature>
<dbReference type="AlphaFoldDB" id="G2MRI2"/>
<dbReference type="InterPro" id="IPR000182">
    <property type="entry name" value="GNAT_dom"/>
</dbReference>
<dbReference type="InterPro" id="IPR050832">
    <property type="entry name" value="Bact_Acetyltransf"/>
</dbReference>
<dbReference type="InterPro" id="IPR017255">
    <property type="entry name" value="AcTrfase_GNAT_prd"/>
</dbReference>
<reference evidence="4 5" key="1">
    <citation type="submission" date="2011-08" db="EMBL/GenBank/DDBJ databases">
        <title>Complete sequence of Thermoanaerobacter wiegelii Rt8.B1.</title>
        <authorList>
            <consortium name="US DOE Joint Genome Institute"/>
            <person name="Lucas S."/>
            <person name="Han J."/>
            <person name="Lapidus A."/>
            <person name="Cheng J.-F."/>
            <person name="Goodwin L."/>
            <person name="Pitluck S."/>
            <person name="Peters L."/>
            <person name="Mikhailova N."/>
            <person name="Zeytun A."/>
            <person name="Daligault H."/>
            <person name="Detter J.C."/>
            <person name="Han C."/>
            <person name="Tapia R."/>
            <person name="Land M."/>
            <person name="Hauser L."/>
            <person name="Kyrpides N."/>
            <person name="Ivanova N."/>
            <person name="Pagani I."/>
            <person name="Hemme C."/>
            <person name="Woyke T."/>
        </authorList>
    </citation>
    <scope>NUCLEOTIDE SEQUENCE [LARGE SCALE GENOMIC DNA]</scope>
    <source>
        <strain evidence="4 5">Rt8.B1</strain>
    </source>
</reference>
<protein>
    <submittedName>
        <fullName evidence="4">GCN5-related N-acetyltransferase</fullName>
    </submittedName>
</protein>
<name>G2MRI2_9THEO</name>
<evidence type="ECO:0000313" key="5">
    <source>
        <dbReference type="Proteomes" id="UP000008276"/>
    </source>
</evidence>
<evidence type="ECO:0000259" key="3">
    <source>
        <dbReference type="PROSITE" id="PS51186"/>
    </source>
</evidence>
<dbReference type="STRING" id="697303.Thewi_1968"/>
<evidence type="ECO:0000256" key="1">
    <source>
        <dbReference type="ARBA" id="ARBA00022679"/>
    </source>
</evidence>
<keyword evidence="2" id="KW-0012">Acyltransferase</keyword>
<proteinExistence type="predicted"/>
<dbReference type="Gene3D" id="3.40.630.30">
    <property type="match status" value="1"/>
</dbReference>
<dbReference type="RefSeq" id="WP_014063291.1">
    <property type="nucleotide sequence ID" value="NC_015958.1"/>
</dbReference>
<dbReference type="SUPFAM" id="SSF55729">
    <property type="entry name" value="Acyl-CoA N-acyltransferases (Nat)"/>
    <property type="match status" value="1"/>
</dbReference>
<dbReference type="PANTHER" id="PTHR43877:SF2">
    <property type="entry name" value="AMINOALKYLPHOSPHONATE N-ACETYLTRANSFERASE-RELATED"/>
    <property type="match status" value="1"/>
</dbReference>
<evidence type="ECO:0000256" key="2">
    <source>
        <dbReference type="ARBA" id="ARBA00023315"/>
    </source>
</evidence>
<dbReference type="CDD" id="cd04301">
    <property type="entry name" value="NAT_SF"/>
    <property type="match status" value="1"/>
</dbReference>
<dbReference type="PROSITE" id="PS51186">
    <property type="entry name" value="GNAT"/>
    <property type="match status" value="1"/>
</dbReference>
<accession>G2MRI2</accession>
<organism evidence="4 5">
    <name type="scientific">Thermoanaerobacter wiegelii Rt8.B1</name>
    <dbReference type="NCBI Taxonomy" id="697303"/>
    <lineage>
        <taxon>Bacteria</taxon>
        <taxon>Bacillati</taxon>
        <taxon>Bacillota</taxon>
        <taxon>Clostridia</taxon>
        <taxon>Thermoanaerobacterales</taxon>
        <taxon>Thermoanaerobacteraceae</taxon>
        <taxon>Thermoanaerobacter</taxon>
    </lineage>
</organism>
<dbReference type="PIRSF" id="PIRSF037663">
    <property type="entry name" value="Acetyltransf_GNAT_prd"/>
    <property type="match status" value="1"/>
</dbReference>
<dbReference type="EMBL" id="CP002991">
    <property type="protein sequence ID" value="AEM79344.1"/>
    <property type="molecule type" value="Genomic_DNA"/>
</dbReference>
<keyword evidence="5" id="KW-1185">Reference proteome</keyword>
<evidence type="ECO:0000313" key="4">
    <source>
        <dbReference type="EMBL" id="AEM79344.1"/>
    </source>
</evidence>
<keyword evidence="1 4" id="KW-0808">Transferase</keyword>
<dbReference type="KEGG" id="twi:Thewi_1968"/>
<dbReference type="HOGENOM" id="CLU_013985_36_2_9"/>
<dbReference type="eggNOG" id="COG0456">
    <property type="taxonomic scope" value="Bacteria"/>
</dbReference>
<dbReference type="GO" id="GO:0016747">
    <property type="term" value="F:acyltransferase activity, transferring groups other than amino-acyl groups"/>
    <property type="evidence" value="ECO:0007669"/>
    <property type="project" value="InterPro"/>
</dbReference>